<protein>
    <submittedName>
        <fullName evidence="2">Uncharacterized protein</fullName>
    </submittedName>
</protein>
<evidence type="ECO:0000313" key="3">
    <source>
        <dbReference type="Proteomes" id="UP000750711"/>
    </source>
</evidence>
<gene>
    <name evidence="2" type="ORF">GP486_008144</name>
</gene>
<evidence type="ECO:0000256" key="1">
    <source>
        <dbReference type="SAM" id="MobiDB-lite"/>
    </source>
</evidence>
<dbReference type="EMBL" id="JAGHQM010002815">
    <property type="protein sequence ID" value="KAH0548128.1"/>
    <property type="molecule type" value="Genomic_DNA"/>
</dbReference>
<dbReference type="Proteomes" id="UP000750711">
    <property type="component" value="Unassembled WGS sequence"/>
</dbReference>
<keyword evidence="3" id="KW-1185">Reference proteome</keyword>
<proteinExistence type="predicted"/>
<feature type="region of interest" description="Disordered" evidence="1">
    <location>
        <begin position="1"/>
        <end position="56"/>
    </location>
</feature>
<feature type="region of interest" description="Disordered" evidence="1">
    <location>
        <begin position="265"/>
        <end position="310"/>
    </location>
</feature>
<comment type="caution">
    <text evidence="2">The sequence shown here is derived from an EMBL/GenBank/DDBJ whole genome shotgun (WGS) entry which is preliminary data.</text>
</comment>
<reference evidence="2" key="1">
    <citation type="submission" date="2021-03" db="EMBL/GenBank/DDBJ databases">
        <title>Comparative genomics and phylogenomic investigation of the class Geoglossomycetes provide insights into ecological specialization and systematics.</title>
        <authorList>
            <person name="Melie T."/>
            <person name="Pirro S."/>
            <person name="Miller A.N."/>
            <person name="Quandt A."/>
        </authorList>
    </citation>
    <scope>NUCLEOTIDE SEQUENCE</scope>
    <source>
        <strain evidence="2">CAQ_001_2017</strain>
    </source>
</reference>
<evidence type="ECO:0000313" key="2">
    <source>
        <dbReference type="EMBL" id="KAH0548128.1"/>
    </source>
</evidence>
<feature type="compositionally biased region" description="Basic and acidic residues" evidence="1">
    <location>
        <begin position="1"/>
        <end position="11"/>
    </location>
</feature>
<feature type="compositionally biased region" description="Polar residues" evidence="1">
    <location>
        <begin position="273"/>
        <end position="296"/>
    </location>
</feature>
<sequence>MLAVRDQENLVHNRQTAAASKPLNQGVKHVAPKTPGARAPKTPFKVPLNDENAAGRGGVKSVMKTVNKANENLMSGGVPGDRTAFITPLGPRNRAPLGLKTTNAKAKAFQTPLEPAGDGGIEKAHQQTATARRTKPAPSHTDSGKLGAPDVKGSKDDEREIEYMPPKPKELPDYPEDFPPDMNYSQLQGQNLTRGWFQHYYNPIDDDGVSLAERQWEEQQKKADRQIDEMMEKAIEEMSLVGYNVPEFPGDETFVSARMKRDIREQQGKAEVTSISSRPTVTKKATVTTRGPSTVTAKRAAKALSARPEQ</sequence>
<organism evidence="2 3">
    <name type="scientific">Trichoglossum hirsutum</name>
    <dbReference type="NCBI Taxonomy" id="265104"/>
    <lineage>
        <taxon>Eukaryota</taxon>
        <taxon>Fungi</taxon>
        <taxon>Dikarya</taxon>
        <taxon>Ascomycota</taxon>
        <taxon>Pezizomycotina</taxon>
        <taxon>Geoglossomycetes</taxon>
        <taxon>Geoglossales</taxon>
        <taxon>Geoglossaceae</taxon>
        <taxon>Trichoglossum</taxon>
    </lineage>
</organism>
<feature type="region of interest" description="Disordered" evidence="1">
    <location>
        <begin position="111"/>
        <end position="186"/>
    </location>
</feature>
<feature type="compositionally biased region" description="Basic and acidic residues" evidence="1">
    <location>
        <begin position="152"/>
        <end position="172"/>
    </location>
</feature>
<feature type="non-terminal residue" evidence="2">
    <location>
        <position position="310"/>
    </location>
</feature>
<dbReference type="AlphaFoldDB" id="A0A9P8L4C6"/>
<accession>A0A9P8L4C6</accession>
<name>A0A9P8L4C6_9PEZI</name>